<protein>
    <submittedName>
        <fullName evidence="1">Uncharacterized protein</fullName>
    </submittedName>
</protein>
<comment type="caution">
    <text evidence="1">The sequence shown here is derived from an EMBL/GenBank/DDBJ whole genome shotgun (WGS) entry which is preliminary data.</text>
</comment>
<keyword evidence="2" id="KW-1185">Reference proteome</keyword>
<dbReference type="RefSeq" id="WP_047977976.1">
    <property type="nucleotide sequence ID" value="NZ_JWIZ01000109.1"/>
</dbReference>
<evidence type="ECO:0000313" key="2">
    <source>
        <dbReference type="Proteomes" id="UP000036270"/>
    </source>
</evidence>
<dbReference type="AlphaFoldDB" id="A0A0J5S0R1"/>
<sequence length="161" mass="19388">MCEVLLESDLIPLNQFPSSMINYPREYVKITRPEDLEEFDYISNLTKDSIIDFSKFRITSSDLSWKGIYYLLPIAQRKYLQEPDDSIIDFFEGLSWLLEYDNGIEKLVKIMKKDDIKRLKDWFCFLLRNKNKIPNEDFIEFYEKEIIQHVNYLKNYLGEIS</sequence>
<dbReference type="Proteomes" id="UP000036270">
    <property type="component" value="Unassembled WGS sequence"/>
</dbReference>
<organism evidence="1 2">
    <name type="scientific">Muribacter muris</name>
    <dbReference type="NCBI Taxonomy" id="67855"/>
    <lineage>
        <taxon>Bacteria</taxon>
        <taxon>Pseudomonadati</taxon>
        <taxon>Pseudomonadota</taxon>
        <taxon>Gammaproteobacteria</taxon>
        <taxon>Pasteurellales</taxon>
        <taxon>Pasteurellaceae</taxon>
        <taxon>Muribacter</taxon>
    </lineage>
</organism>
<name>A0A0J5S0R1_9PAST</name>
<accession>A0A0J5S0R1</accession>
<proteinExistence type="predicted"/>
<dbReference type="EMBL" id="JWIZ01000109">
    <property type="protein sequence ID" value="KMK50447.1"/>
    <property type="molecule type" value="Genomic_DNA"/>
</dbReference>
<gene>
    <name evidence="1" type="ORF">RO21_11795</name>
</gene>
<reference evidence="1 2" key="1">
    <citation type="submission" date="2014-12" db="EMBL/GenBank/DDBJ databases">
        <title>Reclassification of Actinobacillus muris as Muribacter muris.</title>
        <authorList>
            <person name="Christensen H."/>
            <person name="Nicklas W."/>
            <person name="Bisgaard M."/>
        </authorList>
    </citation>
    <scope>NUCLEOTIDE SEQUENCE [LARGE SCALE GENOMIC DNA]</scope>
    <source>
        <strain evidence="1 2">Ackerman80-443D</strain>
    </source>
</reference>
<dbReference type="PATRIC" id="fig|67855.3.peg.131"/>
<evidence type="ECO:0000313" key="1">
    <source>
        <dbReference type="EMBL" id="KMK50447.1"/>
    </source>
</evidence>